<dbReference type="EC" id="3.1.3.48" evidence="2"/>
<feature type="domain" description="Tyrosine specific protein phosphatases" evidence="6">
    <location>
        <begin position="400"/>
        <end position="473"/>
    </location>
</feature>
<dbReference type="InterPro" id="IPR029021">
    <property type="entry name" value="Prot-tyrosine_phosphatase-like"/>
</dbReference>
<dbReference type="PRINTS" id="PR00700">
    <property type="entry name" value="PRTYPHPHTASE"/>
</dbReference>
<feature type="domain" description="Tyrosine specific protein phosphatases" evidence="6">
    <location>
        <begin position="137"/>
        <end position="187"/>
    </location>
</feature>
<reference evidence="7" key="1">
    <citation type="journal article" date="2019" name="bioRxiv">
        <title>The Genome of the Zebra Mussel, Dreissena polymorpha: A Resource for Invasive Species Research.</title>
        <authorList>
            <person name="McCartney M.A."/>
            <person name="Auch B."/>
            <person name="Kono T."/>
            <person name="Mallez S."/>
            <person name="Zhang Y."/>
            <person name="Obille A."/>
            <person name="Becker A."/>
            <person name="Abrahante J.E."/>
            <person name="Garbe J."/>
            <person name="Badalamenti J.P."/>
            <person name="Herman A."/>
            <person name="Mangelson H."/>
            <person name="Liachko I."/>
            <person name="Sullivan S."/>
            <person name="Sone E.D."/>
            <person name="Koren S."/>
            <person name="Silverstein K.A.T."/>
            <person name="Beckman K.B."/>
            <person name="Gohl D.M."/>
        </authorList>
    </citation>
    <scope>NUCLEOTIDE SEQUENCE</scope>
    <source>
        <strain evidence="7">Duluth1</strain>
        <tissue evidence="7">Whole animal</tissue>
    </source>
</reference>
<evidence type="ECO:0000256" key="1">
    <source>
        <dbReference type="ARBA" id="ARBA00009580"/>
    </source>
</evidence>
<accession>A0A9D3Z5L5</accession>
<dbReference type="PROSITE" id="PS50056">
    <property type="entry name" value="TYR_PHOSPHATASE_2"/>
    <property type="match status" value="2"/>
</dbReference>
<feature type="domain" description="Tyrosine-protein phosphatase" evidence="5">
    <location>
        <begin position="1"/>
        <end position="196"/>
    </location>
</feature>
<gene>
    <name evidence="7" type="ORF">DPMN_071939</name>
</gene>
<evidence type="ECO:0000256" key="3">
    <source>
        <dbReference type="ARBA" id="ARBA00022801"/>
    </source>
</evidence>
<sequence>MEVNLDVPMKQDSACMAAMQVKVLGEDTDYINASFIDLGDFRAFWKMVWQQKVEKVVMVTNLVEEGTVKCEQYWPDASVSQVYGDIRVVCQSENHYAEFTRRTFTVMKANEERILHHLHFTVWPDKDVPEDEDLPLCTAGVGRTGTYIAIDTVTKEGESEGAVDIAGCVLNMRQNRPNMVQTAGQYEYIHHAVVHSLTFDCKHVAGEKFQSYMNNISKEQIRNIFHKLQETKKHMRLEETEAVKRNTNYTDKNRKGSDIPGDVHRPRLYLNQKPGASDYINAVYVNIFQDKHKYILAQSPLSNTVANFLALVVQTDCACIVNFESTSATRNDFGVYVPPDNKVLKKGIFNVRCSKPDVNAYRIKRTLTIDYHGKELCLTNLEFTDWNKDFNLPNSPSDFRQLIAEVDIVTANTNADRPVLIHCLDGASKCALFSVVGSLLQTLEVEHEVSIVNAVRKVRSRRKGAIPNSEQFQFCHDCVLDYIKSSNTHSKFVADL</sequence>
<evidence type="ECO:0000313" key="8">
    <source>
        <dbReference type="Proteomes" id="UP000828390"/>
    </source>
</evidence>
<evidence type="ECO:0000259" key="5">
    <source>
        <dbReference type="PROSITE" id="PS50055"/>
    </source>
</evidence>
<dbReference type="EMBL" id="JAIWYP010000014">
    <property type="protein sequence ID" value="KAH3712252.1"/>
    <property type="molecule type" value="Genomic_DNA"/>
</dbReference>
<dbReference type="Proteomes" id="UP000828390">
    <property type="component" value="Unassembled WGS sequence"/>
</dbReference>
<evidence type="ECO:0000256" key="2">
    <source>
        <dbReference type="ARBA" id="ARBA00013064"/>
    </source>
</evidence>
<keyword evidence="3" id="KW-0378">Hydrolase</keyword>
<protein>
    <recommendedName>
        <fullName evidence="2">protein-tyrosine-phosphatase</fullName>
        <ecNumber evidence="2">3.1.3.48</ecNumber>
    </recommendedName>
</protein>
<dbReference type="PANTHER" id="PTHR19134">
    <property type="entry name" value="RECEPTOR-TYPE TYROSINE-PROTEIN PHOSPHATASE"/>
    <property type="match status" value="1"/>
</dbReference>
<comment type="similarity">
    <text evidence="1">Belongs to the protein-tyrosine phosphatase family.</text>
</comment>
<comment type="caution">
    <text evidence="7">The sequence shown here is derived from an EMBL/GenBank/DDBJ whole genome shotgun (WGS) entry which is preliminary data.</text>
</comment>
<keyword evidence="8" id="KW-1185">Reference proteome</keyword>
<dbReference type="PANTHER" id="PTHR19134:SF562">
    <property type="entry name" value="PROTEIN-TYROSINE-PHOSPHATASE"/>
    <property type="match status" value="1"/>
</dbReference>
<dbReference type="SUPFAM" id="SSF52799">
    <property type="entry name" value="(Phosphotyrosine protein) phosphatases II"/>
    <property type="match status" value="2"/>
</dbReference>
<evidence type="ECO:0000256" key="4">
    <source>
        <dbReference type="ARBA" id="ARBA00022912"/>
    </source>
</evidence>
<feature type="domain" description="Tyrosine-protein phosphatase" evidence="5">
    <location>
        <begin position="221"/>
        <end position="482"/>
    </location>
</feature>
<organism evidence="7 8">
    <name type="scientific">Dreissena polymorpha</name>
    <name type="common">Zebra mussel</name>
    <name type="synonym">Mytilus polymorpha</name>
    <dbReference type="NCBI Taxonomy" id="45954"/>
    <lineage>
        <taxon>Eukaryota</taxon>
        <taxon>Metazoa</taxon>
        <taxon>Spiralia</taxon>
        <taxon>Lophotrochozoa</taxon>
        <taxon>Mollusca</taxon>
        <taxon>Bivalvia</taxon>
        <taxon>Autobranchia</taxon>
        <taxon>Heteroconchia</taxon>
        <taxon>Euheterodonta</taxon>
        <taxon>Imparidentia</taxon>
        <taxon>Neoheterodontei</taxon>
        <taxon>Myida</taxon>
        <taxon>Dreissenoidea</taxon>
        <taxon>Dreissenidae</taxon>
        <taxon>Dreissena</taxon>
    </lineage>
</organism>
<dbReference type="SMART" id="SM00194">
    <property type="entry name" value="PTPc"/>
    <property type="match status" value="2"/>
</dbReference>
<dbReference type="InterPro" id="IPR000387">
    <property type="entry name" value="Tyr_Pase_dom"/>
</dbReference>
<dbReference type="Pfam" id="PF00102">
    <property type="entry name" value="Y_phosphatase"/>
    <property type="match status" value="3"/>
</dbReference>
<dbReference type="Gene3D" id="3.90.190.10">
    <property type="entry name" value="Protein tyrosine phosphatase superfamily"/>
    <property type="match status" value="2"/>
</dbReference>
<dbReference type="CDD" id="cd00047">
    <property type="entry name" value="PTPc"/>
    <property type="match status" value="2"/>
</dbReference>
<proteinExistence type="inferred from homology"/>
<dbReference type="GO" id="GO:0004725">
    <property type="term" value="F:protein tyrosine phosphatase activity"/>
    <property type="evidence" value="ECO:0007669"/>
    <property type="project" value="UniProtKB-EC"/>
</dbReference>
<dbReference type="AlphaFoldDB" id="A0A9D3Z5L5"/>
<name>A0A9D3Z5L5_DREPO</name>
<dbReference type="SMART" id="SM00404">
    <property type="entry name" value="PTPc_motif"/>
    <property type="match status" value="2"/>
</dbReference>
<dbReference type="PROSITE" id="PS50055">
    <property type="entry name" value="TYR_PHOSPHATASE_PTP"/>
    <property type="match status" value="2"/>
</dbReference>
<dbReference type="InterPro" id="IPR050348">
    <property type="entry name" value="Protein-Tyr_Phosphatase"/>
</dbReference>
<dbReference type="InterPro" id="IPR003595">
    <property type="entry name" value="Tyr_Pase_cat"/>
</dbReference>
<dbReference type="InterPro" id="IPR000242">
    <property type="entry name" value="PTP_cat"/>
</dbReference>
<evidence type="ECO:0000259" key="6">
    <source>
        <dbReference type="PROSITE" id="PS50056"/>
    </source>
</evidence>
<reference evidence="7" key="2">
    <citation type="submission" date="2020-11" db="EMBL/GenBank/DDBJ databases">
        <authorList>
            <person name="McCartney M.A."/>
            <person name="Auch B."/>
            <person name="Kono T."/>
            <person name="Mallez S."/>
            <person name="Becker A."/>
            <person name="Gohl D.M."/>
            <person name="Silverstein K.A.T."/>
            <person name="Koren S."/>
            <person name="Bechman K.B."/>
            <person name="Herman A."/>
            <person name="Abrahante J.E."/>
            <person name="Garbe J."/>
        </authorList>
    </citation>
    <scope>NUCLEOTIDE SEQUENCE</scope>
    <source>
        <strain evidence="7">Duluth1</strain>
        <tissue evidence="7">Whole animal</tissue>
    </source>
</reference>
<keyword evidence="4" id="KW-0904">Protein phosphatase</keyword>
<evidence type="ECO:0000313" key="7">
    <source>
        <dbReference type="EMBL" id="KAH3712252.1"/>
    </source>
</evidence>